<accession>A0ABU2NLX6</accession>
<evidence type="ECO:0000313" key="3">
    <source>
        <dbReference type="EMBL" id="MDT0353634.1"/>
    </source>
</evidence>
<protein>
    <submittedName>
        <fullName evidence="3">Transposase</fullName>
    </submittedName>
</protein>
<organism evidence="3 4">
    <name type="scientific">Pseudonocardia charpentierae</name>
    <dbReference type="NCBI Taxonomy" id="3075545"/>
    <lineage>
        <taxon>Bacteria</taxon>
        <taxon>Bacillati</taxon>
        <taxon>Actinomycetota</taxon>
        <taxon>Actinomycetes</taxon>
        <taxon>Pseudonocardiales</taxon>
        <taxon>Pseudonocardiaceae</taxon>
        <taxon>Pseudonocardia</taxon>
    </lineage>
</organism>
<reference evidence="4" key="1">
    <citation type="submission" date="2023-07" db="EMBL/GenBank/DDBJ databases">
        <title>30 novel species of actinomycetes from the DSMZ collection.</title>
        <authorList>
            <person name="Nouioui I."/>
        </authorList>
    </citation>
    <scope>NUCLEOTIDE SEQUENCE [LARGE SCALE GENOMIC DNA]</scope>
    <source>
        <strain evidence="4">DSM 45834</strain>
    </source>
</reference>
<feature type="domain" description="Transposase IS116/IS110/IS902 C-terminal" evidence="2">
    <location>
        <begin position="102"/>
        <end position="146"/>
    </location>
</feature>
<evidence type="ECO:0000256" key="1">
    <source>
        <dbReference type="SAM" id="MobiDB-lite"/>
    </source>
</evidence>
<feature type="region of interest" description="Disordered" evidence="1">
    <location>
        <begin position="136"/>
        <end position="200"/>
    </location>
</feature>
<comment type="caution">
    <text evidence="3">The sequence shown here is derived from an EMBL/GenBank/DDBJ whole genome shotgun (WGS) entry which is preliminary data.</text>
</comment>
<feature type="compositionally biased region" description="Basic residues" evidence="1">
    <location>
        <begin position="85"/>
        <end position="94"/>
    </location>
</feature>
<dbReference type="Pfam" id="PF02371">
    <property type="entry name" value="Transposase_20"/>
    <property type="match status" value="1"/>
</dbReference>
<evidence type="ECO:0000259" key="2">
    <source>
        <dbReference type="Pfam" id="PF02371"/>
    </source>
</evidence>
<dbReference type="EMBL" id="JAVREJ010000038">
    <property type="protein sequence ID" value="MDT0353634.1"/>
    <property type="molecule type" value="Genomic_DNA"/>
</dbReference>
<proteinExistence type="predicted"/>
<name>A0ABU2NLX6_9PSEU</name>
<feature type="compositionally biased region" description="Basic residues" evidence="1">
    <location>
        <begin position="140"/>
        <end position="151"/>
    </location>
</feature>
<feature type="compositionally biased region" description="Low complexity" evidence="1">
    <location>
        <begin position="169"/>
        <end position="196"/>
    </location>
</feature>
<evidence type="ECO:0000313" key="4">
    <source>
        <dbReference type="Proteomes" id="UP001183202"/>
    </source>
</evidence>
<dbReference type="RefSeq" id="WP_311560146.1">
    <property type="nucleotide sequence ID" value="NZ_JAVREJ010000038.1"/>
</dbReference>
<sequence>MRGSARCRRRPVHGRCGGCRPRRADGGPATRRPGRAGGDRRGPARNLVAYSTRSVTPRPGARIGTIRWHPQRRADHRPRDPYRPHPGRPPRRGGVHQPARSGHVRAAALLAEIGDARGRYPTDDALAAAAGISLSTRASGRSHHAVFRRGCNHPPAPRTGRRRQPSCQPLGPGRRLRPGPSSRAQPRPRRPGSGPRLAPHHLALLDRPHPLPTRTRHPALTALSSGASWRPTALHLMQQPSIAGV</sequence>
<gene>
    <name evidence="3" type="ORF">RM445_29510</name>
</gene>
<feature type="compositionally biased region" description="Basic residues" evidence="1">
    <location>
        <begin position="1"/>
        <end position="13"/>
    </location>
</feature>
<dbReference type="InterPro" id="IPR003346">
    <property type="entry name" value="Transposase_20"/>
</dbReference>
<dbReference type="Proteomes" id="UP001183202">
    <property type="component" value="Unassembled WGS sequence"/>
</dbReference>
<feature type="region of interest" description="Disordered" evidence="1">
    <location>
        <begin position="1"/>
        <end position="102"/>
    </location>
</feature>
<keyword evidence="4" id="KW-1185">Reference proteome</keyword>